<dbReference type="OrthoDB" id="325856at2"/>
<keyword evidence="3" id="KW-1185">Reference proteome</keyword>
<sequence length="293" mass="34116">MINPGMDLTLFFWNNTIAILVVMFVCYLASFRQTILFIFVLAFTLLACIQFTFYSQHDSIKIMSFIKLMLLLPFGLGVVLTFAIFSENLEPKFLLWFSRYINFAVVANIFVMVFSPDGGTYRGSLSRFVCLALLIWLLQEMEKKHFQTTKFDHGFFIFRSSPLQWVYCHAAYRIALLSLPTFDSLHYILLEPLSLVVMFALYRLHKKSYPLHYYFGFSDTLVTTTLTVLMWYPITLPFKYNGPYVIKLQENQLDNIFIPIQLVVIGYALRAIFKNINNPADRQSPVNTSRVPQ</sequence>
<accession>A0A4V3HII4</accession>
<keyword evidence="1" id="KW-1133">Transmembrane helix</keyword>
<feature type="transmembrane region" description="Helical" evidence="1">
    <location>
        <begin position="214"/>
        <end position="236"/>
    </location>
</feature>
<feature type="transmembrane region" description="Helical" evidence="1">
    <location>
        <begin position="97"/>
        <end position="115"/>
    </location>
</feature>
<feature type="transmembrane region" description="Helical" evidence="1">
    <location>
        <begin position="12"/>
        <end position="29"/>
    </location>
</feature>
<evidence type="ECO:0000256" key="1">
    <source>
        <dbReference type="SAM" id="Phobius"/>
    </source>
</evidence>
<proteinExistence type="predicted"/>
<dbReference type="RefSeq" id="WP_004789147.1">
    <property type="nucleotide sequence ID" value="NZ_SORO01000001.1"/>
</dbReference>
<dbReference type="AlphaFoldDB" id="A0A4V3HII4"/>
<protein>
    <submittedName>
        <fullName evidence="2">Uncharacterized protein</fullName>
    </submittedName>
</protein>
<evidence type="ECO:0000313" key="3">
    <source>
        <dbReference type="Proteomes" id="UP000294684"/>
    </source>
</evidence>
<gene>
    <name evidence="2" type="ORF">CLV96_1010</name>
</gene>
<evidence type="ECO:0000313" key="2">
    <source>
        <dbReference type="EMBL" id="TDY72031.1"/>
    </source>
</evidence>
<organism evidence="2 3">
    <name type="scientific">Leptospira meyeri</name>
    <dbReference type="NCBI Taxonomy" id="29508"/>
    <lineage>
        <taxon>Bacteria</taxon>
        <taxon>Pseudomonadati</taxon>
        <taxon>Spirochaetota</taxon>
        <taxon>Spirochaetia</taxon>
        <taxon>Leptospirales</taxon>
        <taxon>Leptospiraceae</taxon>
        <taxon>Leptospira</taxon>
    </lineage>
</organism>
<feature type="transmembrane region" description="Helical" evidence="1">
    <location>
        <begin position="36"/>
        <end position="53"/>
    </location>
</feature>
<comment type="caution">
    <text evidence="2">The sequence shown here is derived from an EMBL/GenBank/DDBJ whole genome shotgun (WGS) entry which is preliminary data.</text>
</comment>
<feature type="transmembrane region" description="Helical" evidence="1">
    <location>
        <begin position="256"/>
        <end position="273"/>
    </location>
</feature>
<reference evidence="2 3" key="1">
    <citation type="submission" date="2019-03" db="EMBL/GenBank/DDBJ databases">
        <title>Genomic Encyclopedia of Archaeal and Bacterial Type Strains, Phase II (KMG-II): from individual species to whole genera.</title>
        <authorList>
            <person name="Goeker M."/>
        </authorList>
    </citation>
    <scope>NUCLEOTIDE SEQUENCE [LARGE SCALE GENOMIC DNA]</scope>
    <source>
        <strain evidence="2 3">DSM 21537</strain>
    </source>
</reference>
<dbReference type="GeneID" id="79826348"/>
<dbReference type="STRING" id="1193051.LEP1GSC017_2947"/>
<dbReference type="Proteomes" id="UP000294684">
    <property type="component" value="Unassembled WGS sequence"/>
</dbReference>
<feature type="transmembrane region" description="Helical" evidence="1">
    <location>
        <begin position="184"/>
        <end position="202"/>
    </location>
</feature>
<name>A0A4V3HII4_LEPME</name>
<keyword evidence="1" id="KW-0472">Membrane</keyword>
<keyword evidence="1" id="KW-0812">Transmembrane</keyword>
<dbReference type="EMBL" id="SORO01000001">
    <property type="protein sequence ID" value="TDY72031.1"/>
    <property type="molecule type" value="Genomic_DNA"/>
</dbReference>
<feature type="transmembrane region" description="Helical" evidence="1">
    <location>
        <begin position="65"/>
        <end position="85"/>
    </location>
</feature>